<dbReference type="AlphaFoldDB" id="A0A066UJU3"/>
<evidence type="ECO:0000313" key="1">
    <source>
        <dbReference type="EMBL" id="KDN26132.1"/>
    </source>
</evidence>
<accession>A0A066UJU3</accession>
<keyword evidence="2" id="KW-1185">Reference proteome</keyword>
<evidence type="ECO:0000313" key="2">
    <source>
        <dbReference type="Proteomes" id="UP000035860"/>
    </source>
</evidence>
<comment type="caution">
    <text evidence="1">The sequence shown here is derived from an EMBL/GenBank/DDBJ whole genome shotgun (WGS) entry which is preliminary data.</text>
</comment>
<name>A0A066UJU3_9GAMM</name>
<proteinExistence type="predicted"/>
<reference evidence="1 2" key="1">
    <citation type="journal article" date="2014" name="Genome Announc.">
        <title>Draft Genome Sequence of Moraxella bovoculi Strain 237T (ATCC BAA-1259T) Isolated from a Calf with Infectious Bovine Keratoconjunctivitis.</title>
        <authorList>
            <person name="Calcutt M.J."/>
            <person name="Foecking M.F."/>
            <person name="Martin N.T."/>
            <person name="Mhlanga-Mutangadura T."/>
            <person name="Reilly T.J."/>
        </authorList>
    </citation>
    <scope>NUCLEOTIDE SEQUENCE [LARGE SCALE GENOMIC DNA]</scope>
    <source>
        <strain evidence="1 2">237</strain>
    </source>
</reference>
<gene>
    <name evidence="1" type="ORF">MBO_00140</name>
</gene>
<protein>
    <submittedName>
        <fullName evidence="1">Uncharacterized protein</fullName>
    </submittedName>
</protein>
<dbReference type="Proteomes" id="UP000035860">
    <property type="component" value="Unassembled WGS sequence"/>
</dbReference>
<dbReference type="EMBL" id="AOMT01000002">
    <property type="protein sequence ID" value="KDN26132.1"/>
    <property type="molecule type" value="Genomic_DNA"/>
</dbReference>
<organism evidence="1 2">
    <name type="scientific">Moraxella bovoculi 237</name>
    <dbReference type="NCBI Taxonomy" id="743974"/>
    <lineage>
        <taxon>Bacteria</taxon>
        <taxon>Pseudomonadati</taxon>
        <taxon>Pseudomonadota</taxon>
        <taxon>Gammaproteobacteria</taxon>
        <taxon>Moraxellales</taxon>
        <taxon>Moraxellaceae</taxon>
        <taxon>Moraxella</taxon>
    </lineage>
</organism>
<sequence length="61" mass="6955">MVLINDHIKGNKLHTAIGALLYQNSEQFLRNGHDDSPVQSDLVNKISNAWQSFAKSVKEWF</sequence>